<dbReference type="PANTHER" id="PTHR42760">
    <property type="entry name" value="SHORT-CHAIN DEHYDROGENASES/REDUCTASES FAMILY MEMBER"/>
    <property type="match status" value="1"/>
</dbReference>
<dbReference type="PRINTS" id="PR00080">
    <property type="entry name" value="SDRFAMILY"/>
</dbReference>
<evidence type="ECO:0000256" key="2">
    <source>
        <dbReference type="ARBA" id="ARBA00023002"/>
    </source>
</evidence>
<proteinExistence type="inferred from homology"/>
<dbReference type="InterPro" id="IPR020904">
    <property type="entry name" value="Sc_DH/Rdtase_CS"/>
</dbReference>
<keyword evidence="4" id="KW-1185">Reference proteome</keyword>
<dbReference type="FunFam" id="3.40.50.720:FF:000084">
    <property type="entry name" value="Short-chain dehydrogenase reductase"/>
    <property type="match status" value="1"/>
</dbReference>
<dbReference type="Gene3D" id="3.40.50.720">
    <property type="entry name" value="NAD(P)-binding Rossmann-like Domain"/>
    <property type="match status" value="1"/>
</dbReference>
<dbReference type="SUPFAM" id="SSF51735">
    <property type="entry name" value="NAD(P)-binding Rossmann-fold domains"/>
    <property type="match status" value="1"/>
</dbReference>
<dbReference type="AlphaFoldDB" id="A0A853FWC8"/>
<dbReference type="PANTHER" id="PTHR42760:SF133">
    <property type="entry name" value="3-OXOACYL-[ACYL-CARRIER-PROTEIN] REDUCTASE"/>
    <property type="match status" value="1"/>
</dbReference>
<organism evidence="3 4">
    <name type="scientific">Parapusillimonas granuli</name>
    <dbReference type="NCBI Taxonomy" id="380911"/>
    <lineage>
        <taxon>Bacteria</taxon>
        <taxon>Pseudomonadati</taxon>
        <taxon>Pseudomonadota</taxon>
        <taxon>Betaproteobacteria</taxon>
        <taxon>Burkholderiales</taxon>
        <taxon>Alcaligenaceae</taxon>
        <taxon>Parapusillimonas</taxon>
    </lineage>
</organism>
<evidence type="ECO:0000313" key="3">
    <source>
        <dbReference type="EMBL" id="NYT50305.1"/>
    </source>
</evidence>
<dbReference type="PROSITE" id="PS00061">
    <property type="entry name" value="ADH_SHORT"/>
    <property type="match status" value="1"/>
</dbReference>
<dbReference type="EMBL" id="JACCEM010000006">
    <property type="protein sequence ID" value="NYT50305.1"/>
    <property type="molecule type" value="Genomic_DNA"/>
</dbReference>
<keyword evidence="2" id="KW-0560">Oxidoreductase</keyword>
<dbReference type="InterPro" id="IPR002347">
    <property type="entry name" value="SDR_fam"/>
</dbReference>
<dbReference type="InterPro" id="IPR036291">
    <property type="entry name" value="NAD(P)-bd_dom_sf"/>
</dbReference>
<dbReference type="Proteomes" id="UP000559809">
    <property type="component" value="Unassembled WGS sequence"/>
</dbReference>
<comment type="caution">
    <text evidence="3">The sequence shown here is derived from an EMBL/GenBank/DDBJ whole genome shotgun (WGS) entry which is preliminary data.</text>
</comment>
<dbReference type="RefSeq" id="WP_180156096.1">
    <property type="nucleotide sequence ID" value="NZ_JACCEM010000006.1"/>
</dbReference>
<gene>
    <name evidence="3" type="ORF">H0A72_13380</name>
</gene>
<protein>
    <submittedName>
        <fullName evidence="3">SDR family oxidoreductase</fullName>
    </submittedName>
</protein>
<comment type="similarity">
    <text evidence="1">Belongs to the short-chain dehydrogenases/reductases (SDR) family.</text>
</comment>
<dbReference type="GO" id="GO:0016616">
    <property type="term" value="F:oxidoreductase activity, acting on the CH-OH group of donors, NAD or NADP as acceptor"/>
    <property type="evidence" value="ECO:0007669"/>
    <property type="project" value="TreeGrafter"/>
</dbReference>
<reference evidence="3 4" key="1">
    <citation type="submission" date="2020-07" db="EMBL/GenBank/DDBJ databases">
        <title>Taxonomic revisions and descriptions of new bacterial species based on genomic comparisons in the high-G+C-content subgroup of the family Alcaligenaceae.</title>
        <authorList>
            <person name="Szabo A."/>
            <person name="Felfoldi T."/>
        </authorList>
    </citation>
    <scope>NUCLEOTIDE SEQUENCE [LARGE SCALE GENOMIC DNA]</scope>
    <source>
        <strain evidence="3 4">LMG 24012</strain>
    </source>
</reference>
<dbReference type="Pfam" id="PF13561">
    <property type="entry name" value="adh_short_C2"/>
    <property type="match status" value="1"/>
</dbReference>
<evidence type="ECO:0000313" key="4">
    <source>
        <dbReference type="Proteomes" id="UP000559809"/>
    </source>
</evidence>
<name>A0A853FWC8_9BURK</name>
<evidence type="ECO:0000256" key="1">
    <source>
        <dbReference type="ARBA" id="ARBA00006484"/>
    </source>
</evidence>
<accession>A0A853FWC8</accession>
<dbReference type="PRINTS" id="PR00081">
    <property type="entry name" value="GDHRDH"/>
</dbReference>
<sequence length="238" mass="25041">MKPVAIVTGGARNIGWAIARRLAADYRVLIADLSEPQQPLPDGCGYFHADVCDPQQVRKLFAEAEKLGPLQLLVHSAAVTAPARPIASIPLEEWRRLIDINLTGSFVVAQAAITPLLKTKGSMVLLTSRAGKTGFAALNAGKAGTKAHYCASKAGVISLMKSLATELSPDIRVNAVAPGPIEGEMIPRDRWPEIAARVPLGRLGTAAEIADAVHFLASPAASFITGHVLDVNGGTLMD</sequence>